<accession>A0A644T074</accession>
<sequence length="76" mass="8398">MSKILNEQLEVGIIFGDTRANEYIYMPGGEIGADHPLCVIERANSRHDISIEDAVALILRLGLRPAKHPLLGERSC</sequence>
<reference evidence="1" key="1">
    <citation type="submission" date="2019-08" db="EMBL/GenBank/DDBJ databases">
        <authorList>
            <person name="Kucharzyk K."/>
            <person name="Murdoch R.W."/>
            <person name="Higgins S."/>
            <person name="Loffler F."/>
        </authorList>
    </citation>
    <scope>NUCLEOTIDE SEQUENCE</scope>
</reference>
<dbReference type="EMBL" id="VSSQ01000012">
    <property type="protein sequence ID" value="MPL60350.1"/>
    <property type="molecule type" value="Genomic_DNA"/>
</dbReference>
<name>A0A644T074_9ZZZZ</name>
<protein>
    <submittedName>
        <fullName evidence="1">Uncharacterized protein</fullName>
    </submittedName>
</protein>
<comment type="caution">
    <text evidence="1">The sequence shown here is derived from an EMBL/GenBank/DDBJ whole genome shotgun (WGS) entry which is preliminary data.</text>
</comment>
<gene>
    <name evidence="1" type="ORF">SDC9_05909</name>
</gene>
<dbReference type="AlphaFoldDB" id="A0A644T074"/>
<proteinExistence type="predicted"/>
<evidence type="ECO:0000313" key="1">
    <source>
        <dbReference type="EMBL" id="MPL60350.1"/>
    </source>
</evidence>
<organism evidence="1">
    <name type="scientific">bioreactor metagenome</name>
    <dbReference type="NCBI Taxonomy" id="1076179"/>
    <lineage>
        <taxon>unclassified sequences</taxon>
        <taxon>metagenomes</taxon>
        <taxon>ecological metagenomes</taxon>
    </lineage>
</organism>